<evidence type="ECO:0000256" key="2">
    <source>
        <dbReference type="ARBA" id="ARBA00023002"/>
    </source>
</evidence>
<protein>
    <submittedName>
        <fullName evidence="4">NAD(P)-binding protein</fullName>
    </submittedName>
</protein>
<dbReference type="Pfam" id="PF05368">
    <property type="entry name" value="NmrA"/>
    <property type="match status" value="1"/>
</dbReference>
<dbReference type="SUPFAM" id="SSF51735">
    <property type="entry name" value="NAD(P)-binding Rossmann-fold domains"/>
    <property type="match status" value="1"/>
</dbReference>
<dbReference type="Proteomes" id="UP000799437">
    <property type="component" value="Unassembled WGS sequence"/>
</dbReference>
<sequence>MSAIKNVILLGAAGDLGKYIYAALVDADFDVTVISRPESNSIYPASARVIKTEYSLEGLTEAFRGHDAVVSSIAVPAAFAQFVMIDAAIAAGVKRFIPSYFGYAVDKTPLPEMEPFSAPKTEVLKYLEDRVVATAEPGLTYSSVACGVFIDWAMKKFPVIGGYQKERRMNIFDSGNATFTGTTMEGIATSVAGILKNPGPTANRHVKVRSIQTSQNEIVAAFEKVTGHEWTKTYLDSEETYAVAKEKLKVNDRSAILDLLSVVLFRDGGGQGIVASREASDNEMVGLQEEDIETIVRRVLNPNELPM</sequence>
<dbReference type="OrthoDB" id="9984533at2759"/>
<feature type="domain" description="NmrA-like" evidence="3">
    <location>
        <begin position="5"/>
        <end position="242"/>
    </location>
</feature>
<dbReference type="InterPro" id="IPR045312">
    <property type="entry name" value="PCBER-like"/>
</dbReference>
<dbReference type="GeneID" id="54485571"/>
<organism evidence="4 5">
    <name type="scientific">Pseudovirgaria hyperparasitica</name>
    <dbReference type="NCBI Taxonomy" id="470096"/>
    <lineage>
        <taxon>Eukaryota</taxon>
        <taxon>Fungi</taxon>
        <taxon>Dikarya</taxon>
        <taxon>Ascomycota</taxon>
        <taxon>Pezizomycotina</taxon>
        <taxon>Dothideomycetes</taxon>
        <taxon>Dothideomycetes incertae sedis</taxon>
        <taxon>Acrospermales</taxon>
        <taxon>Acrospermaceae</taxon>
        <taxon>Pseudovirgaria</taxon>
    </lineage>
</organism>
<dbReference type="PANTHER" id="PTHR47706:SF9">
    <property type="entry name" value="NMRA-LIKE DOMAIN-CONTAINING PROTEIN-RELATED"/>
    <property type="match status" value="1"/>
</dbReference>
<evidence type="ECO:0000259" key="3">
    <source>
        <dbReference type="Pfam" id="PF05368"/>
    </source>
</evidence>
<dbReference type="InterPro" id="IPR051609">
    <property type="entry name" value="NmrA/Isoflavone_reductase-like"/>
</dbReference>
<dbReference type="CDD" id="cd05259">
    <property type="entry name" value="PCBER_SDR_a"/>
    <property type="match status" value="1"/>
</dbReference>
<reference evidence="4" key="1">
    <citation type="journal article" date="2020" name="Stud. Mycol.">
        <title>101 Dothideomycetes genomes: a test case for predicting lifestyles and emergence of pathogens.</title>
        <authorList>
            <person name="Haridas S."/>
            <person name="Albert R."/>
            <person name="Binder M."/>
            <person name="Bloem J."/>
            <person name="Labutti K."/>
            <person name="Salamov A."/>
            <person name="Andreopoulos B."/>
            <person name="Baker S."/>
            <person name="Barry K."/>
            <person name="Bills G."/>
            <person name="Bluhm B."/>
            <person name="Cannon C."/>
            <person name="Castanera R."/>
            <person name="Culley D."/>
            <person name="Daum C."/>
            <person name="Ezra D."/>
            <person name="Gonzalez J."/>
            <person name="Henrissat B."/>
            <person name="Kuo A."/>
            <person name="Liang C."/>
            <person name="Lipzen A."/>
            <person name="Lutzoni F."/>
            <person name="Magnuson J."/>
            <person name="Mondo S."/>
            <person name="Nolan M."/>
            <person name="Ohm R."/>
            <person name="Pangilinan J."/>
            <person name="Park H.-J."/>
            <person name="Ramirez L."/>
            <person name="Alfaro M."/>
            <person name="Sun H."/>
            <person name="Tritt A."/>
            <person name="Yoshinaga Y."/>
            <person name="Zwiers L.-H."/>
            <person name="Turgeon B."/>
            <person name="Goodwin S."/>
            <person name="Spatafora J."/>
            <person name="Crous P."/>
            <person name="Grigoriev I."/>
        </authorList>
    </citation>
    <scope>NUCLEOTIDE SEQUENCE</scope>
    <source>
        <strain evidence="4">CBS 121739</strain>
    </source>
</reference>
<accession>A0A6A6W182</accession>
<dbReference type="Gene3D" id="3.90.25.10">
    <property type="entry name" value="UDP-galactose 4-epimerase, domain 1"/>
    <property type="match status" value="1"/>
</dbReference>
<evidence type="ECO:0000256" key="1">
    <source>
        <dbReference type="ARBA" id="ARBA00022857"/>
    </source>
</evidence>
<dbReference type="GO" id="GO:0016491">
    <property type="term" value="F:oxidoreductase activity"/>
    <property type="evidence" value="ECO:0007669"/>
    <property type="project" value="UniProtKB-KW"/>
</dbReference>
<keyword evidence="5" id="KW-1185">Reference proteome</keyword>
<dbReference type="RefSeq" id="XP_033598185.1">
    <property type="nucleotide sequence ID" value="XM_033744517.1"/>
</dbReference>
<dbReference type="Gene3D" id="3.40.50.720">
    <property type="entry name" value="NAD(P)-binding Rossmann-like Domain"/>
    <property type="match status" value="1"/>
</dbReference>
<dbReference type="AlphaFoldDB" id="A0A6A6W182"/>
<keyword evidence="1" id="KW-0521">NADP</keyword>
<proteinExistence type="predicted"/>
<dbReference type="PANTHER" id="PTHR47706">
    <property type="entry name" value="NMRA-LIKE FAMILY PROTEIN"/>
    <property type="match status" value="1"/>
</dbReference>
<evidence type="ECO:0000313" key="5">
    <source>
        <dbReference type="Proteomes" id="UP000799437"/>
    </source>
</evidence>
<name>A0A6A6W182_9PEZI</name>
<keyword evidence="2" id="KW-0560">Oxidoreductase</keyword>
<dbReference type="EMBL" id="ML996577">
    <property type="protein sequence ID" value="KAF2755734.1"/>
    <property type="molecule type" value="Genomic_DNA"/>
</dbReference>
<dbReference type="InterPro" id="IPR036291">
    <property type="entry name" value="NAD(P)-bd_dom_sf"/>
</dbReference>
<evidence type="ECO:0000313" key="4">
    <source>
        <dbReference type="EMBL" id="KAF2755734.1"/>
    </source>
</evidence>
<gene>
    <name evidence="4" type="ORF">EJ05DRAFT_478694</name>
</gene>
<dbReference type="InterPro" id="IPR008030">
    <property type="entry name" value="NmrA-like"/>
</dbReference>